<dbReference type="Proteomes" id="UP000186168">
    <property type="component" value="Unassembled WGS sequence"/>
</dbReference>
<gene>
    <name evidence="3" type="ORF">SPAR_33746</name>
</gene>
<reference evidence="3 4" key="1">
    <citation type="submission" date="2013-05" db="EMBL/GenBank/DDBJ databases">
        <title>Genome sequence of Streptomyces sparsogenes DSM 40356.</title>
        <authorList>
            <person name="Coyne S."/>
            <person name="Seebeck F.P."/>
        </authorList>
    </citation>
    <scope>NUCLEOTIDE SEQUENCE [LARGE SCALE GENOMIC DNA]</scope>
    <source>
        <strain evidence="3 4">DSM 40356</strain>
    </source>
</reference>
<name>A0A1R1S9W4_9ACTN</name>
<dbReference type="RefSeq" id="WP_076971954.1">
    <property type="nucleotide sequence ID" value="NZ_ASQP01000430.1"/>
</dbReference>
<dbReference type="Gene3D" id="2.60.120.10">
    <property type="entry name" value="Jelly Rolls"/>
    <property type="match status" value="1"/>
</dbReference>
<feature type="region of interest" description="Disordered" evidence="1">
    <location>
        <begin position="120"/>
        <end position="141"/>
    </location>
</feature>
<keyword evidence="4" id="KW-1185">Reference proteome</keyword>
<sequence>MTAQPVPVVSLDAAPPNRRRGGDLRTLLSPKTVGATSGFLGVAIIEPGEYVAEHYHPYSEEFLYVVRGDLVVDLDGTPRELHADQGLMVPIGMRHRVRNTGAVQARIVFHLSPLAPRPELGHVDTETVESPATGTLAGDSR</sequence>
<evidence type="ECO:0000256" key="1">
    <source>
        <dbReference type="SAM" id="MobiDB-lite"/>
    </source>
</evidence>
<comment type="caution">
    <text evidence="3">The sequence shown here is derived from an EMBL/GenBank/DDBJ whole genome shotgun (WGS) entry which is preliminary data.</text>
</comment>
<dbReference type="EMBL" id="ASQP01000430">
    <property type="protein sequence ID" value="OMI34967.1"/>
    <property type="molecule type" value="Genomic_DNA"/>
</dbReference>
<dbReference type="CDD" id="cd06991">
    <property type="entry name" value="cupin_TcmJ-like"/>
    <property type="match status" value="1"/>
</dbReference>
<feature type="domain" description="Cupin type-2" evidence="2">
    <location>
        <begin position="42"/>
        <end position="108"/>
    </location>
</feature>
<dbReference type="AlphaFoldDB" id="A0A1R1S9W4"/>
<dbReference type="InterPro" id="IPR011051">
    <property type="entry name" value="RmlC_Cupin_sf"/>
</dbReference>
<dbReference type="InterPro" id="IPR014710">
    <property type="entry name" value="RmlC-like_jellyroll"/>
</dbReference>
<proteinExistence type="predicted"/>
<protein>
    <submittedName>
        <fullName evidence="3">Cupin</fullName>
    </submittedName>
</protein>
<dbReference type="SUPFAM" id="SSF51182">
    <property type="entry name" value="RmlC-like cupins"/>
    <property type="match status" value="1"/>
</dbReference>
<dbReference type="PANTHER" id="PTHR36114">
    <property type="entry name" value="16.7 KDA PROTEIN IN WHIE LOCUS"/>
    <property type="match status" value="1"/>
</dbReference>
<evidence type="ECO:0000313" key="3">
    <source>
        <dbReference type="EMBL" id="OMI34967.1"/>
    </source>
</evidence>
<dbReference type="PANTHER" id="PTHR36114:SF1">
    <property type="entry name" value="16.7 KDA PROTEIN IN WHIE LOCUS"/>
    <property type="match status" value="1"/>
</dbReference>
<evidence type="ECO:0000259" key="2">
    <source>
        <dbReference type="Pfam" id="PF07883"/>
    </source>
</evidence>
<dbReference type="InterPro" id="IPR013096">
    <property type="entry name" value="Cupin_2"/>
</dbReference>
<dbReference type="InterPro" id="IPR052044">
    <property type="entry name" value="PKS_Associated_Protein"/>
</dbReference>
<dbReference type="InterPro" id="IPR016672">
    <property type="entry name" value="Polyketide_Synth_CurC_prd"/>
</dbReference>
<dbReference type="Pfam" id="PF07883">
    <property type="entry name" value="Cupin_2"/>
    <property type="match status" value="1"/>
</dbReference>
<accession>A0A1R1S9W4</accession>
<dbReference type="PIRSF" id="PIRSF016602">
    <property type="entry name" value="CurC_prd"/>
    <property type="match status" value="1"/>
</dbReference>
<evidence type="ECO:0000313" key="4">
    <source>
        <dbReference type="Proteomes" id="UP000186168"/>
    </source>
</evidence>
<organism evidence="3 4">
    <name type="scientific">Streptomyces sparsogenes DSM 40356</name>
    <dbReference type="NCBI Taxonomy" id="1331668"/>
    <lineage>
        <taxon>Bacteria</taxon>
        <taxon>Bacillati</taxon>
        <taxon>Actinomycetota</taxon>
        <taxon>Actinomycetes</taxon>
        <taxon>Kitasatosporales</taxon>
        <taxon>Streptomycetaceae</taxon>
        <taxon>Streptomyces</taxon>
    </lineage>
</organism>